<organism evidence="3 4">
    <name type="scientific">Gigaspora margarita</name>
    <dbReference type="NCBI Taxonomy" id="4874"/>
    <lineage>
        <taxon>Eukaryota</taxon>
        <taxon>Fungi</taxon>
        <taxon>Fungi incertae sedis</taxon>
        <taxon>Mucoromycota</taxon>
        <taxon>Glomeromycotina</taxon>
        <taxon>Glomeromycetes</taxon>
        <taxon>Diversisporales</taxon>
        <taxon>Gigasporaceae</taxon>
        <taxon>Gigaspora</taxon>
    </lineage>
</organism>
<feature type="domain" description="DUF6570" evidence="2">
    <location>
        <begin position="54"/>
        <end position="107"/>
    </location>
</feature>
<comment type="caution">
    <text evidence="3">The sequence shown here is derived from an EMBL/GenBank/DDBJ whole genome shotgun (WGS) entry which is preliminary data.</text>
</comment>
<accession>A0ABN7W433</accession>
<dbReference type="Proteomes" id="UP000789901">
    <property type="component" value="Unassembled WGS sequence"/>
</dbReference>
<evidence type="ECO:0000259" key="2">
    <source>
        <dbReference type="Pfam" id="PF20209"/>
    </source>
</evidence>
<sequence>MSSQARKHEGKENETSNNQPIELEDRNITETKAIPKNILSIQQLLDSDYKLLKKFRDEMNNYPSDVPDELKGLTEIEEMLIAQICLIVSVYYLYEGQYGYRENVINFS</sequence>
<dbReference type="Pfam" id="PF20209">
    <property type="entry name" value="DUF6570"/>
    <property type="match status" value="1"/>
</dbReference>
<feature type="compositionally biased region" description="Basic and acidic residues" evidence="1">
    <location>
        <begin position="1"/>
        <end position="14"/>
    </location>
</feature>
<name>A0ABN7W433_GIGMA</name>
<keyword evidence="4" id="KW-1185">Reference proteome</keyword>
<evidence type="ECO:0000313" key="3">
    <source>
        <dbReference type="EMBL" id="CAG8814462.1"/>
    </source>
</evidence>
<evidence type="ECO:0000313" key="4">
    <source>
        <dbReference type="Proteomes" id="UP000789901"/>
    </source>
</evidence>
<proteinExistence type="predicted"/>
<reference evidence="3 4" key="1">
    <citation type="submission" date="2021-06" db="EMBL/GenBank/DDBJ databases">
        <authorList>
            <person name="Kallberg Y."/>
            <person name="Tangrot J."/>
            <person name="Rosling A."/>
        </authorList>
    </citation>
    <scope>NUCLEOTIDE SEQUENCE [LARGE SCALE GENOMIC DNA]</scope>
    <source>
        <strain evidence="3 4">120-4 pot B 10/14</strain>
    </source>
</reference>
<dbReference type="EMBL" id="CAJVQB010029694">
    <property type="protein sequence ID" value="CAG8814462.1"/>
    <property type="molecule type" value="Genomic_DNA"/>
</dbReference>
<feature type="region of interest" description="Disordered" evidence="1">
    <location>
        <begin position="1"/>
        <end position="28"/>
    </location>
</feature>
<protein>
    <submittedName>
        <fullName evidence="3">29587_t:CDS:1</fullName>
    </submittedName>
</protein>
<gene>
    <name evidence="3" type="ORF">GMARGA_LOCUS26055</name>
</gene>
<dbReference type="InterPro" id="IPR046700">
    <property type="entry name" value="DUF6570"/>
</dbReference>
<evidence type="ECO:0000256" key="1">
    <source>
        <dbReference type="SAM" id="MobiDB-lite"/>
    </source>
</evidence>